<dbReference type="PANTHER" id="PTHR43775:SF51">
    <property type="entry name" value="INACTIVE PHENOLPHTHIOCEROL SYNTHESIS POLYKETIDE SYNTHASE TYPE I PKS1-RELATED"/>
    <property type="match status" value="1"/>
</dbReference>
<dbReference type="FunFam" id="3.40.366.10:FF:000002">
    <property type="entry name" value="Probable polyketide synthase 2"/>
    <property type="match status" value="1"/>
</dbReference>
<dbReference type="GO" id="GO:0004315">
    <property type="term" value="F:3-oxoacyl-[acyl-carrier-protein] synthase activity"/>
    <property type="evidence" value="ECO:0007669"/>
    <property type="project" value="InterPro"/>
</dbReference>
<proteinExistence type="predicted"/>
<dbReference type="Pfam" id="PF08990">
    <property type="entry name" value="Docking"/>
    <property type="match status" value="1"/>
</dbReference>
<dbReference type="Pfam" id="PF00109">
    <property type="entry name" value="ketoacyl-synt"/>
    <property type="match status" value="1"/>
</dbReference>
<evidence type="ECO:0000256" key="1">
    <source>
        <dbReference type="ARBA" id="ARBA00001957"/>
    </source>
</evidence>
<sequence>MSVSLDEVVGALRASLLDNQKLKQQNQQLTAALSEPVAIIGMSCRFPGGVGSPEQLWDLVAAGTDAMSAFPDDRGWNLGALYDPDPDPDSRGTSYVREGGFLYSAGDFDPAFFGISPREALAMDPQQRLLLETAWEAFERAGIDPTTLRGAPTGVYAATSSQGDYAALLTGVSGGVEGYLGTGSAAAVASGRISYALGLEGPAVTVDTACSSSLVALHLACQALRLGECTMALVGGVSVMATPTVFVEFSRQRGLSTDGRCKSFAAAADGTGWSEGAGMLLVERLSDARRNGHPVLAVVRGSAVNQDGASSGLTAPNGPSQRRVIRQALTNAGLSADQVDVVEAHGTGTTLGDPIEAQALLATYGKERPTDRPLWLGSVKSNIGHTQAAAGVAGVMKMVLAMRHGVLPPTLHVDEPTPHVDWNSGAVSLLTGAQPWPETGQPRRAGVSAFGISGTNAHVIIEQAAGADTDDARPAGTPAPPAPWVVSARSAPALAGQARRLLDHLAARPDLAPADVAYSLVTTRAALPHRAAVIGDDRDALLSGLRAVAEERTAPGVVRGVARPAGKVAFLFTGQGAQRPGMGAELCRRFPVFAAAFDEVAGELDRHLSRPLREVVFAEADSPEAALLDRTEFTQPALFAYEVAAYRLVTAWGLRPQFLLGHSVGELAAAHVAGVLSLADAASLVAARGRLMQQLPVGGAMLAVRASEAEVLPLLDERVSLAAVNGPRSVVLSGDEEAVLAAGRRLSAEGRRSRRLRVSHAFHSARMDAMLADFRVVAEKVTWQPPTLPVVSDRTGEALTAAQATDPGYWVDHVRDTVRFHDGVATLAAAGVATFLELGPDGALTALARECLPDVEPTAFVPLGRRDQPEAATLLAALAAVDLRGAGVHWSALFAGSDAARVELPTYAFHHERYWPDPPTVDLIQPAAAVGDDEEFWAAVAAGRPDALAATLGLDGDRQEALVELLPALASYRDRRRRGSELDGLRYRADWARVAPPAAGTAPAGECLVVAGAGTDADAVLAALRAEGLAPVLVTVADDPDEIARALPAGGTPSVVLSLLAAGEPAGTAALAATAALVRALGGAGSSAPVWTVTRGAVAVDADDPAPAMAGAYLWGLGRVLALEQPRLWGGLVDLPAEPDDAALAVLARLVAAGGDEDQLAVRPGGVYARRLSRAPAGAADADWRPRGAVLVHGAAAVRTPHLLRWLADRGAAHLVVVGSVPPADLGGDVAVTGVDDLDGLPEVLDRLAAAGTEVRTVLHVADSDGAGDPVVTLEPRDLADAVAARTAAVHLLEQACAGRPVDEFVVFTSTAAVWGSGGAAVSAAAGAGLEALAAGRRAAGRPATVVAWVPWADEVTDPVPLRRRGVRPLPTALALSALEQAVGRGDEQLAVADLDWAAFVPAFTAVRPSPLLRGVPEAAVAADRDAGSGGEATDPARALRDRLAGVPAGDRHRILLDLVRARVATVLGYASPGAVEADRDFLELGFDSLTALELRDALCQETGAELSATLLFDHPTPTALARHLLGQLVGADAAEDAADAAGGGAPESAGGGLLGGLFNQPKAREDPAGYAELLVKLAQFRPSFSEPAQLTRPAGILRLAQGDARAQLVCCCTMSLLSGAHEYARLAAGFRGVRDVWALPNPGFGVGEELPADLDALLRVHADTVLRAVGAGPFVLAGHSGGAMVANLLAGELERQGRTPDAVVLMDTYPANSEVLGGWVPQLLDGMIDRESAYTPMDDWRTTAWAGYLPLFLDWQPIEMAAPTLLVRASEPLGEWAGEEDGWRSRWPYPHEVADAAGDHFSMVADRGPELAGTVQRWLTARGL</sequence>
<evidence type="ECO:0000259" key="9">
    <source>
        <dbReference type="PROSITE" id="PS52004"/>
    </source>
</evidence>
<keyword evidence="6" id="KW-0511">Multifunctional enzyme</keyword>
<dbReference type="InterPro" id="IPR013968">
    <property type="entry name" value="PKS_KR"/>
</dbReference>
<gene>
    <name evidence="10" type="ORF">GA0070610_3240</name>
</gene>
<keyword evidence="5" id="KW-0045">Antibiotic biosynthesis</keyword>
<dbReference type="Pfam" id="PF00975">
    <property type="entry name" value="Thioesterase"/>
    <property type="match status" value="1"/>
</dbReference>
<evidence type="ECO:0000256" key="6">
    <source>
        <dbReference type="ARBA" id="ARBA00023268"/>
    </source>
</evidence>
<evidence type="ECO:0000256" key="3">
    <source>
        <dbReference type="ARBA" id="ARBA00022553"/>
    </source>
</evidence>
<dbReference type="Pfam" id="PF00698">
    <property type="entry name" value="Acyl_transf_1"/>
    <property type="match status" value="1"/>
</dbReference>
<dbReference type="Gene3D" id="3.40.47.10">
    <property type="match status" value="1"/>
</dbReference>
<dbReference type="InterPro" id="IPR041618">
    <property type="entry name" value="PKS_DE"/>
</dbReference>
<evidence type="ECO:0000313" key="10">
    <source>
        <dbReference type="EMBL" id="SCG16962.1"/>
    </source>
</evidence>
<dbReference type="CDD" id="cd00833">
    <property type="entry name" value="PKS"/>
    <property type="match status" value="1"/>
</dbReference>
<keyword evidence="3" id="KW-0597">Phosphoprotein</keyword>
<reference evidence="10 11" key="1">
    <citation type="submission" date="2016-06" db="EMBL/GenBank/DDBJ databases">
        <authorList>
            <person name="Kjaerup R.B."/>
            <person name="Dalgaard T.S."/>
            <person name="Juul-Madsen H.R."/>
        </authorList>
    </citation>
    <scope>NUCLEOTIDE SEQUENCE [LARGE SCALE GENOMIC DNA]</scope>
    <source>
        <strain evidence="10 11">DSM 43913</strain>
    </source>
</reference>
<dbReference type="Gene3D" id="3.40.50.720">
    <property type="entry name" value="NAD(P)-binding Rossmann-like Domain"/>
    <property type="match status" value="1"/>
</dbReference>
<dbReference type="InterPro" id="IPR036736">
    <property type="entry name" value="ACP-like_sf"/>
</dbReference>
<comment type="cofactor">
    <cofactor evidence="1">
        <name>pantetheine 4'-phosphate</name>
        <dbReference type="ChEBI" id="CHEBI:47942"/>
    </cofactor>
</comment>
<dbReference type="SMART" id="SM00822">
    <property type="entry name" value="PKS_KR"/>
    <property type="match status" value="1"/>
</dbReference>
<dbReference type="GO" id="GO:0006633">
    <property type="term" value="P:fatty acid biosynthetic process"/>
    <property type="evidence" value="ECO:0007669"/>
    <property type="project" value="InterPro"/>
</dbReference>
<dbReference type="PROSITE" id="PS00606">
    <property type="entry name" value="KS3_1"/>
    <property type="match status" value="1"/>
</dbReference>
<dbReference type="GO" id="GO:0033068">
    <property type="term" value="P:macrolide biosynthetic process"/>
    <property type="evidence" value="ECO:0007669"/>
    <property type="project" value="UniProtKB-ARBA"/>
</dbReference>
<dbReference type="SMART" id="SM00827">
    <property type="entry name" value="PKS_AT"/>
    <property type="match status" value="1"/>
</dbReference>
<dbReference type="Gene3D" id="3.40.50.1820">
    <property type="entry name" value="alpha/beta hydrolase"/>
    <property type="match status" value="1"/>
</dbReference>
<dbReference type="SMART" id="SM00823">
    <property type="entry name" value="PKS_PP"/>
    <property type="match status" value="1"/>
</dbReference>
<dbReference type="Pfam" id="PF00550">
    <property type="entry name" value="PP-binding"/>
    <property type="match status" value="1"/>
</dbReference>
<dbReference type="NCBIfam" id="NF045894">
    <property type="entry name" value="PKS_plus_SDR"/>
    <property type="match status" value="1"/>
</dbReference>
<evidence type="ECO:0000313" key="11">
    <source>
        <dbReference type="Proteomes" id="UP000198251"/>
    </source>
</evidence>
<evidence type="ECO:0000256" key="2">
    <source>
        <dbReference type="ARBA" id="ARBA00022450"/>
    </source>
</evidence>
<dbReference type="InterPro" id="IPR036291">
    <property type="entry name" value="NAD(P)-bd_dom_sf"/>
</dbReference>
<dbReference type="InterPro" id="IPR014030">
    <property type="entry name" value="Ketoacyl_synth_N"/>
</dbReference>
<dbReference type="PANTHER" id="PTHR43775">
    <property type="entry name" value="FATTY ACID SYNTHASE"/>
    <property type="match status" value="1"/>
</dbReference>
<dbReference type="Gene3D" id="1.10.1200.10">
    <property type="entry name" value="ACP-like"/>
    <property type="match status" value="1"/>
</dbReference>
<dbReference type="InterPro" id="IPR014031">
    <property type="entry name" value="Ketoacyl_synth_C"/>
</dbReference>
<dbReference type="SMART" id="SM00825">
    <property type="entry name" value="PKS_KS"/>
    <property type="match status" value="1"/>
</dbReference>
<dbReference type="Pfam" id="PF08659">
    <property type="entry name" value="KR"/>
    <property type="match status" value="1"/>
</dbReference>
<dbReference type="SUPFAM" id="SSF53474">
    <property type="entry name" value="alpha/beta-Hydrolases"/>
    <property type="match status" value="1"/>
</dbReference>
<dbReference type="SUPFAM" id="SSF51735">
    <property type="entry name" value="NAD(P)-binding Rossmann-fold domains"/>
    <property type="match status" value="2"/>
</dbReference>
<dbReference type="SUPFAM" id="SSF55048">
    <property type="entry name" value="Probable ACP-binding domain of malonyl-CoA ACP transacylase"/>
    <property type="match status" value="1"/>
</dbReference>
<dbReference type="InterPro" id="IPR016039">
    <property type="entry name" value="Thiolase-like"/>
</dbReference>
<dbReference type="SUPFAM" id="SSF53901">
    <property type="entry name" value="Thiolase-like"/>
    <property type="match status" value="1"/>
</dbReference>
<dbReference type="InterPro" id="IPR016036">
    <property type="entry name" value="Malonyl_transacylase_ACP-bd"/>
</dbReference>
<dbReference type="InterPro" id="IPR018201">
    <property type="entry name" value="Ketoacyl_synth_AS"/>
</dbReference>
<dbReference type="InterPro" id="IPR029058">
    <property type="entry name" value="AB_hydrolase_fold"/>
</dbReference>
<name>A0A1C5GBM3_MICEH</name>
<dbReference type="InterPro" id="IPR057326">
    <property type="entry name" value="KR_dom"/>
</dbReference>
<keyword evidence="4 10" id="KW-0808">Transferase</keyword>
<dbReference type="PROSITE" id="PS00012">
    <property type="entry name" value="PHOSPHOPANTETHEINE"/>
    <property type="match status" value="1"/>
</dbReference>
<feature type="domain" description="Carrier" evidence="8">
    <location>
        <begin position="1454"/>
        <end position="1529"/>
    </location>
</feature>
<dbReference type="CDD" id="cd08952">
    <property type="entry name" value="KR_1_SDR_x"/>
    <property type="match status" value="1"/>
</dbReference>
<dbReference type="InterPro" id="IPR020806">
    <property type="entry name" value="PKS_PP-bd"/>
</dbReference>
<dbReference type="Gene3D" id="3.40.366.10">
    <property type="entry name" value="Malonyl-Coenzyme A Acyl Carrier Protein, domain 2"/>
    <property type="match status" value="1"/>
</dbReference>
<dbReference type="Pfam" id="PF16197">
    <property type="entry name" value="KAsynt_C_assoc"/>
    <property type="match status" value="1"/>
</dbReference>
<evidence type="ECO:0000256" key="4">
    <source>
        <dbReference type="ARBA" id="ARBA00022679"/>
    </source>
</evidence>
<dbReference type="InterPro" id="IPR020841">
    <property type="entry name" value="PKS_Beta-ketoAc_synthase_dom"/>
</dbReference>
<evidence type="ECO:0000259" key="8">
    <source>
        <dbReference type="PROSITE" id="PS50075"/>
    </source>
</evidence>
<dbReference type="PROSITE" id="PS52004">
    <property type="entry name" value="KS3_2"/>
    <property type="match status" value="1"/>
</dbReference>
<dbReference type="FunFam" id="1.10.1200.10:FF:000007">
    <property type="entry name" value="Probable polyketide synthase pks17"/>
    <property type="match status" value="1"/>
</dbReference>
<protein>
    <submittedName>
        <fullName evidence="10">Acyl transferase domain-containing protein</fullName>
    </submittedName>
</protein>
<dbReference type="InterPro" id="IPR006162">
    <property type="entry name" value="Ppantetheine_attach_site"/>
</dbReference>
<dbReference type="InterPro" id="IPR001031">
    <property type="entry name" value="Thioesterase"/>
</dbReference>
<keyword evidence="11" id="KW-1185">Reference proteome</keyword>
<dbReference type="InterPro" id="IPR015083">
    <property type="entry name" value="NorB/c/GfsB-D-like_docking"/>
</dbReference>
<dbReference type="InterPro" id="IPR009081">
    <property type="entry name" value="PP-bd_ACP"/>
</dbReference>
<evidence type="ECO:0000256" key="7">
    <source>
        <dbReference type="ARBA" id="ARBA00023315"/>
    </source>
</evidence>
<dbReference type="InterPro" id="IPR001227">
    <property type="entry name" value="Ac_transferase_dom_sf"/>
</dbReference>
<dbReference type="Gene3D" id="3.30.70.3290">
    <property type="match status" value="1"/>
</dbReference>
<dbReference type="Pfam" id="PF02801">
    <property type="entry name" value="Ketoacyl-synt_C"/>
    <property type="match status" value="1"/>
</dbReference>
<dbReference type="InterPro" id="IPR014043">
    <property type="entry name" value="Acyl_transferase_dom"/>
</dbReference>
<organism evidence="10 11">
    <name type="scientific">Micromonospora echinofusca</name>
    <dbReference type="NCBI Taxonomy" id="47858"/>
    <lineage>
        <taxon>Bacteria</taxon>
        <taxon>Bacillati</taxon>
        <taxon>Actinomycetota</taxon>
        <taxon>Actinomycetes</taxon>
        <taxon>Micromonosporales</taxon>
        <taxon>Micromonosporaceae</taxon>
        <taxon>Micromonospora</taxon>
    </lineage>
</organism>
<dbReference type="SMART" id="SM00824">
    <property type="entry name" value="PKS_TE"/>
    <property type="match status" value="1"/>
</dbReference>
<dbReference type="EMBL" id="LT607733">
    <property type="protein sequence ID" value="SCG16962.1"/>
    <property type="molecule type" value="Genomic_DNA"/>
</dbReference>
<dbReference type="InterPro" id="IPR050091">
    <property type="entry name" value="PKS_NRPS_Biosynth_Enz"/>
</dbReference>
<dbReference type="FunFam" id="3.40.47.10:FF:000019">
    <property type="entry name" value="Polyketide synthase type I"/>
    <property type="match status" value="1"/>
</dbReference>
<keyword evidence="7" id="KW-0012">Acyltransferase</keyword>
<dbReference type="GO" id="GO:0031177">
    <property type="term" value="F:phosphopantetheine binding"/>
    <property type="evidence" value="ECO:0007669"/>
    <property type="project" value="InterPro"/>
</dbReference>
<dbReference type="SMART" id="SM01294">
    <property type="entry name" value="PKS_PP_betabranch"/>
    <property type="match status" value="1"/>
</dbReference>
<keyword evidence="2" id="KW-0596">Phosphopantetheine</keyword>
<dbReference type="InterPro" id="IPR016035">
    <property type="entry name" value="Acyl_Trfase/lysoPLipase"/>
</dbReference>
<dbReference type="PROSITE" id="PS50075">
    <property type="entry name" value="CARRIER"/>
    <property type="match status" value="1"/>
</dbReference>
<dbReference type="Gene3D" id="6.10.140.1830">
    <property type="match status" value="1"/>
</dbReference>
<feature type="domain" description="Ketosynthase family 3 (KS3)" evidence="9">
    <location>
        <begin position="34"/>
        <end position="463"/>
    </location>
</feature>
<dbReference type="Pfam" id="PF18369">
    <property type="entry name" value="PKS_DE"/>
    <property type="match status" value="1"/>
</dbReference>
<dbReference type="Proteomes" id="UP000198251">
    <property type="component" value="Chromosome I"/>
</dbReference>
<dbReference type="InterPro" id="IPR020802">
    <property type="entry name" value="TesA-like"/>
</dbReference>
<dbReference type="GO" id="GO:0004312">
    <property type="term" value="F:fatty acid synthase activity"/>
    <property type="evidence" value="ECO:0007669"/>
    <property type="project" value="TreeGrafter"/>
</dbReference>
<dbReference type="InterPro" id="IPR032821">
    <property type="entry name" value="PKS_assoc"/>
</dbReference>
<accession>A0A1C5GBM3</accession>
<evidence type="ECO:0000256" key="5">
    <source>
        <dbReference type="ARBA" id="ARBA00023194"/>
    </source>
</evidence>
<dbReference type="SUPFAM" id="SSF52151">
    <property type="entry name" value="FabD/lysophospholipase-like"/>
    <property type="match status" value="1"/>
</dbReference>